<comment type="caution">
    <text evidence="12">The sequence shown here is derived from an EMBL/GenBank/DDBJ whole genome shotgun (WGS) entry which is preliminary data.</text>
</comment>
<dbReference type="OrthoDB" id="446044at2759"/>
<feature type="repeat" description="Solcar" evidence="8">
    <location>
        <begin position="6"/>
        <end position="124"/>
    </location>
</feature>
<reference evidence="13" key="1">
    <citation type="submission" date="2014-03" db="EMBL/GenBank/DDBJ databases">
        <title>The Genome Sequence of Puccinia striiformis f. sp. tritici PST-78.</title>
        <authorList>
            <consortium name="The Broad Institute Genome Sequencing Platform"/>
            <person name="Cuomo C."/>
            <person name="Hulbert S."/>
            <person name="Chen X."/>
            <person name="Walker B."/>
            <person name="Young S.K."/>
            <person name="Zeng Q."/>
            <person name="Gargeya S."/>
            <person name="Fitzgerald M."/>
            <person name="Haas B."/>
            <person name="Abouelleil A."/>
            <person name="Alvarado L."/>
            <person name="Arachchi H.M."/>
            <person name="Berlin A.M."/>
            <person name="Chapman S.B."/>
            <person name="Goldberg J."/>
            <person name="Griggs A."/>
            <person name="Gujja S."/>
            <person name="Hansen M."/>
            <person name="Howarth C."/>
            <person name="Imamovic A."/>
            <person name="Larimer J."/>
            <person name="McCowan C."/>
            <person name="Montmayeur A."/>
            <person name="Murphy C."/>
            <person name="Neiman D."/>
            <person name="Pearson M."/>
            <person name="Priest M."/>
            <person name="Roberts A."/>
            <person name="Saif S."/>
            <person name="Shea T."/>
            <person name="Sisk P."/>
            <person name="Sykes S."/>
            <person name="Wortman J."/>
            <person name="Nusbaum C."/>
            <person name="Birren B."/>
        </authorList>
    </citation>
    <scope>NUCLEOTIDE SEQUENCE [LARGE SCALE GENOMIC DNA]</scope>
    <source>
        <strain evidence="13">race PST-78</strain>
    </source>
</reference>
<dbReference type="Proteomes" id="UP000054564">
    <property type="component" value="Unassembled WGS sequence"/>
</dbReference>
<dbReference type="PANTHER" id="PTHR45939:SF1">
    <property type="entry name" value="MITOCHONDRIAL THIAMINE PYROPHOSPHATE CARRIER 1-RELATED"/>
    <property type="match status" value="1"/>
</dbReference>
<keyword evidence="3 9" id="KW-0813">Transport</keyword>
<dbReference type="Gene3D" id="1.50.40.10">
    <property type="entry name" value="Mitochondrial carrier domain"/>
    <property type="match status" value="1"/>
</dbReference>
<feature type="transmembrane region" description="Helical" evidence="11">
    <location>
        <begin position="99"/>
        <end position="121"/>
    </location>
</feature>
<keyword evidence="7 8" id="KW-0472">Membrane</keyword>
<keyword evidence="4 8" id="KW-0812">Transmembrane</keyword>
<evidence type="ECO:0000256" key="10">
    <source>
        <dbReference type="SAM" id="MobiDB-lite"/>
    </source>
</evidence>
<evidence type="ECO:0000256" key="5">
    <source>
        <dbReference type="ARBA" id="ARBA00022737"/>
    </source>
</evidence>
<dbReference type="InterPro" id="IPR023395">
    <property type="entry name" value="MCP_dom_sf"/>
</dbReference>
<keyword evidence="6 11" id="KW-1133">Transmembrane helix</keyword>
<proteinExistence type="inferred from homology"/>
<dbReference type="Pfam" id="PF00153">
    <property type="entry name" value="Mito_carr"/>
    <property type="match status" value="3"/>
</dbReference>
<accession>A0A0L0VBZ8</accession>
<evidence type="ECO:0000256" key="3">
    <source>
        <dbReference type="ARBA" id="ARBA00022448"/>
    </source>
</evidence>
<keyword evidence="5" id="KW-0677">Repeat</keyword>
<sequence>MGGKELSPFGNALAGAIGGVISNAVVYPLDTIKTKIQAQTDEIDSHSSSEKDNSNLPTPQINRPNAPNRLPAPAAGPISAFQVIVQVLKSHGIPGFYRGFLASMLNTFSMQFAYFYWYMVVRKTYTTRVLPKPSGSKAPNLHIITELSLGALAGAIAQIFTIPVSVVATRQQLDNSKTGGKSLLTTASEIISDDGITGLWRGLKPSLVLTVNPAITYGTFERLKLLVLGQEGGTMTPGKAFWMGAISKTLATVVTYPYIMAKVRLQAKYPNQSEIDHDNHLKSHAGKPDHPASSASKRDHIKEKYSGAIDVLRQVYKEKGYSGWYQGMQAQIFKAVLSQALLFGIKDILEDYTVLFLILVSNFQRRSRSSSPLSSSSSIKLKK</sequence>
<evidence type="ECO:0000313" key="12">
    <source>
        <dbReference type="EMBL" id="KNE96798.1"/>
    </source>
</evidence>
<dbReference type="PANTHER" id="PTHR45939">
    <property type="entry name" value="PEROXISOMAL MEMBRANE PROTEIN PMP34-RELATED"/>
    <property type="match status" value="1"/>
</dbReference>
<dbReference type="AlphaFoldDB" id="A0A0L0VBZ8"/>
<feature type="compositionally biased region" description="Basic and acidic residues" evidence="10">
    <location>
        <begin position="43"/>
        <end position="53"/>
    </location>
</feature>
<feature type="repeat" description="Solcar" evidence="8">
    <location>
        <begin position="235"/>
        <end position="352"/>
    </location>
</feature>
<name>A0A0L0VBZ8_9BASI</name>
<feature type="transmembrane region" description="Helical" evidence="11">
    <location>
        <begin position="141"/>
        <end position="168"/>
    </location>
</feature>
<evidence type="ECO:0000256" key="7">
    <source>
        <dbReference type="ARBA" id="ARBA00023136"/>
    </source>
</evidence>
<comment type="subcellular location">
    <subcellularLocation>
        <location evidence="1">Membrane</location>
        <topology evidence="1">Multi-pass membrane protein</topology>
    </subcellularLocation>
</comment>
<dbReference type="PROSITE" id="PS50920">
    <property type="entry name" value="SOLCAR"/>
    <property type="match status" value="3"/>
</dbReference>
<dbReference type="InterPro" id="IPR052217">
    <property type="entry name" value="Mito/Peroxisomal_Carrier"/>
</dbReference>
<evidence type="ECO:0000313" key="13">
    <source>
        <dbReference type="Proteomes" id="UP000054564"/>
    </source>
</evidence>
<organism evidence="12 13">
    <name type="scientific">Puccinia striiformis f. sp. tritici PST-78</name>
    <dbReference type="NCBI Taxonomy" id="1165861"/>
    <lineage>
        <taxon>Eukaryota</taxon>
        <taxon>Fungi</taxon>
        <taxon>Dikarya</taxon>
        <taxon>Basidiomycota</taxon>
        <taxon>Pucciniomycotina</taxon>
        <taxon>Pucciniomycetes</taxon>
        <taxon>Pucciniales</taxon>
        <taxon>Pucciniaceae</taxon>
        <taxon>Puccinia</taxon>
    </lineage>
</organism>
<protein>
    <submittedName>
        <fullName evidence="12">Uncharacterized protein</fullName>
    </submittedName>
</protein>
<feature type="transmembrane region" description="Helical" evidence="11">
    <location>
        <begin position="12"/>
        <end position="29"/>
    </location>
</feature>
<evidence type="ECO:0000256" key="6">
    <source>
        <dbReference type="ARBA" id="ARBA00022989"/>
    </source>
</evidence>
<feature type="region of interest" description="Disordered" evidence="10">
    <location>
        <begin position="38"/>
        <end position="69"/>
    </location>
</feature>
<dbReference type="STRING" id="1165861.A0A0L0VBZ8"/>
<evidence type="ECO:0000256" key="8">
    <source>
        <dbReference type="PROSITE-ProRule" id="PRU00282"/>
    </source>
</evidence>
<dbReference type="EMBL" id="AJIL01000077">
    <property type="protein sequence ID" value="KNE96798.1"/>
    <property type="molecule type" value="Genomic_DNA"/>
</dbReference>
<feature type="region of interest" description="Disordered" evidence="10">
    <location>
        <begin position="276"/>
        <end position="300"/>
    </location>
</feature>
<evidence type="ECO:0000256" key="1">
    <source>
        <dbReference type="ARBA" id="ARBA00004141"/>
    </source>
</evidence>
<dbReference type="GO" id="GO:0016020">
    <property type="term" value="C:membrane"/>
    <property type="evidence" value="ECO:0007669"/>
    <property type="project" value="UniProtKB-SubCell"/>
</dbReference>
<feature type="repeat" description="Solcar" evidence="8">
    <location>
        <begin position="141"/>
        <end position="226"/>
    </location>
</feature>
<evidence type="ECO:0000256" key="11">
    <source>
        <dbReference type="SAM" id="Phobius"/>
    </source>
</evidence>
<dbReference type="InterPro" id="IPR018108">
    <property type="entry name" value="MCP_transmembrane"/>
</dbReference>
<comment type="similarity">
    <text evidence="2 9">Belongs to the mitochondrial carrier (TC 2.A.29) family.</text>
</comment>
<gene>
    <name evidence="12" type="ORF">PSTG_09934</name>
</gene>
<evidence type="ECO:0000256" key="2">
    <source>
        <dbReference type="ARBA" id="ARBA00006375"/>
    </source>
</evidence>
<keyword evidence="13" id="KW-1185">Reference proteome</keyword>
<evidence type="ECO:0000256" key="4">
    <source>
        <dbReference type="ARBA" id="ARBA00022692"/>
    </source>
</evidence>
<dbReference type="GO" id="GO:0015217">
    <property type="term" value="F:ADP transmembrane transporter activity"/>
    <property type="evidence" value="ECO:0007669"/>
    <property type="project" value="TreeGrafter"/>
</dbReference>
<evidence type="ECO:0000256" key="9">
    <source>
        <dbReference type="RuleBase" id="RU000488"/>
    </source>
</evidence>
<dbReference type="SUPFAM" id="SSF103506">
    <property type="entry name" value="Mitochondrial carrier"/>
    <property type="match status" value="1"/>
</dbReference>